<dbReference type="STRING" id="639283.Snov_1269"/>
<dbReference type="AlphaFoldDB" id="D7A8B0"/>
<keyword evidence="3" id="KW-1185">Reference proteome</keyword>
<dbReference type="KEGG" id="sno:Snov_1269"/>
<feature type="compositionally biased region" description="Low complexity" evidence="1">
    <location>
        <begin position="26"/>
        <end position="41"/>
    </location>
</feature>
<dbReference type="EMBL" id="CP002026">
    <property type="protein sequence ID" value="ADH88583.1"/>
    <property type="molecule type" value="Genomic_DNA"/>
</dbReference>
<dbReference type="eggNOG" id="ENOG5030JQ0">
    <property type="taxonomic scope" value="Bacteria"/>
</dbReference>
<dbReference type="Proteomes" id="UP000006633">
    <property type="component" value="Chromosome"/>
</dbReference>
<dbReference type="HOGENOM" id="CLU_1000796_0_0_5"/>
<organism evidence="2 3">
    <name type="scientific">Ancylobacter novellus (strain ATCC 8093 / DSM 506 / JCM 20403 / CCM 1077 / IAM 12100 / NBRC 12443 / NCIMB 10456)</name>
    <name type="common">Starkeya novella</name>
    <dbReference type="NCBI Taxonomy" id="639283"/>
    <lineage>
        <taxon>Bacteria</taxon>
        <taxon>Pseudomonadati</taxon>
        <taxon>Pseudomonadota</taxon>
        <taxon>Alphaproteobacteria</taxon>
        <taxon>Hyphomicrobiales</taxon>
        <taxon>Xanthobacteraceae</taxon>
        <taxon>Ancylobacter</taxon>
    </lineage>
</organism>
<proteinExistence type="predicted"/>
<feature type="region of interest" description="Disordered" evidence="1">
    <location>
        <begin position="1"/>
        <end position="54"/>
    </location>
</feature>
<evidence type="ECO:0000256" key="1">
    <source>
        <dbReference type="SAM" id="MobiDB-lite"/>
    </source>
</evidence>
<evidence type="ECO:0008006" key="4">
    <source>
        <dbReference type="Google" id="ProtNLM"/>
    </source>
</evidence>
<protein>
    <recommendedName>
        <fullName evidence="4">TnsA endonuclease N-terminal domain-containing protein</fullName>
    </recommendedName>
</protein>
<evidence type="ECO:0000313" key="2">
    <source>
        <dbReference type="EMBL" id="ADH88583.1"/>
    </source>
</evidence>
<gene>
    <name evidence="2" type="ordered locus">Snov_1269</name>
</gene>
<sequence>MTIGKISIYYPSPRRQRPRPATTSCVAPPATAAGVNADAAGHPSRSEDATQRPRTEKIWIAPSASVASRRPAKRSRGAFRGAMVNPRTRREIVFESTLERDLAYILTTTPSVVDVRDQVGPVEYVDTDGVVRQHTLDFVADLEDGTRTAFAVKPARRVGPSGIGRTLELIRDQRPGVADRFVVRTGDHITRDRAVNARLLHRALRGRDEAHIADVKAVASTLRGCVAIREILAASRDPGQGFMAVACLIADGVLEHVGPGRLSIDSFVRPRRTTGTNH</sequence>
<name>D7A8B0_ANCN5</name>
<feature type="compositionally biased region" description="Basic and acidic residues" evidence="1">
    <location>
        <begin position="44"/>
        <end position="54"/>
    </location>
</feature>
<accession>D7A8B0</accession>
<reference evidence="2 3" key="1">
    <citation type="journal article" date="2012" name="Stand. Genomic Sci.">
        <title>Complete genome sequence of the facultatively chemolithoautotrophic and methylotrophic alpha Proteobacterium Starkeya novella type strain (ATCC 8093(T)).</title>
        <authorList>
            <person name="Kappler U."/>
            <person name="Davenport K."/>
            <person name="Beatson S."/>
            <person name="Lucas S."/>
            <person name="Lapidus A."/>
            <person name="Copeland A."/>
            <person name="Berry K.W."/>
            <person name="Glavina Del Rio T."/>
            <person name="Hammon N."/>
            <person name="Dalin E."/>
            <person name="Tice H."/>
            <person name="Pitluck S."/>
            <person name="Richardson P."/>
            <person name="Bruce D."/>
            <person name="Goodwin L.A."/>
            <person name="Han C."/>
            <person name="Tapia R."/>
            <person name="Detter J.C."/>
            <person name="Chang Y.J."/>
            <person name="Jeffries C.D."/>
            <person name="Land M."/>
            <person name="Hauser L."/>
            <person name="Kyrpides N.C."/>
            <person name="Goker M."/>
            <person name="Ivanova N."/>
            <person name="Klenk H.P."/>
            <person name="Woyke T."/>
        </authorList>
    </citation>
    <scope>NUCLEOTIDE SEQUENCE [LARGE SCALE GENOMIC DNA]</scope>
    <source>
        <strain evidence="3">ATCC 8093 / DSM 506 / JCM 20403 / CCM 1077 / IAM 12100 / NBRC 12443 / NCIMB 10456</strain>
    </source>
</reference>
<evidence type="ECO:0000313" key="3">
    <source>
        <dbReference type="Proteomes" id="UP000006633"/>
    </source>
</evidence>